<reference evidence="2" key="1">
    <citation type="journal article" date="2018" name="PLoS Negl. Trop. Dis.">
        <title>An insight into the salivary gland and fat body transcriptome of Panstrongylus lignarius (Hemiptera: Heteroptera), the main vector of Chagas disease in Peru.</title>
        <authorList>
            <person name="Nevoa J.C."/>
            <person name="Mendes M.T."/>
            <person name="da Silva M.V."/>
            <person name="Soares S.C."/>
            <person name="Oliveira C.J.F."/>
            <person name="Ribeiro J.M.C."/>
        </authorList>
    </citation>
    <scope>NUCLEOTIDE SEQUENCE</scope>
</reference>
<feature type="transmembrane region" description="Helical" evidence="1">
    <location>
        <begin position="20"/>
        <end position="40"/>
    </location>
</feature>
<organism evidence="2">
    <name type="scientific">Panstrongylus lignarius</name>
    <dbReference type="NCBI Taxonomy" id="156445"/>
    <lineage>
        <taxon>Eukaryota</taxon>
        <taxon>Metazoa</taxon>
        <taxon>Ecdysozoa</taxon>
        <taxon>Arthropoda</taxon>
        <taxon>Hexapoda</taxon>
        <taxon>Insecta</taxon>
        <taxon>Pterygota</taxon>
        <taxon>Neoptera</taxon>
        <taxon>Paraneoptera</taxon>
        <taxon>Hemiptera</taxon>
        <taxon>Heteroptera</taxon>
        <taxon>Panheteroptera</taxon>
        <taxon>Cimicomorpha</taxon>
        <taxon>Reduviidae</taxon>
        <taxon>Triatominae</taxon>
        <taxon>Panstrongylus</taxon>
    </lineage>
</organism>
<proteinExistence type="predicted"/>
<keyword evidence="1" id="KW-0812">Transmembrane</keyword>
<dbReference type="EMBL" id="GFTR01000660">
    <property type="protein sequence ID" value="JAW15766.1"/>
    <property type="molecule type" value="Transcribed_RNA"/>
</dbReference>
<evidence type="ECO:0000256" key="1">
    <source>
        <dbReference type="SAM" id="Phobius"/>
    </source>
</evidence>
<feature type="transmembrane region" description="Helical" evidence="1">
    <location>
        <begin position="52"/>
        <end position="75"/>
    </location>
</feature>
<sequence length="76" mass="9400">MLLSSIFSNLVFFPNLYSQINTILTFFSFTSCSQFLFSYINNFKNRLLNFYIFHFFWNFLLLLRLLWFLFTIFLFC</sequence>
<protein>
    <submittedName>
        <fullName evidence="2">Uncharacterized protein</fullName>
    </submittedName>
</protein>
<accession>A0A224XTA7</accession>
<keyword evidence="1" id="KW-1133">Transmembrane helix</keyword>
<keyword evidence="1" id="KW-0472">Membrane</keyword>
<evidence type="ECO:0000313" key="2">
    <source>
        <dbReference type="EMBL" id="JAW15766.1"/>
    </source>
</evidence>
<name>A0A224XTA7_9HEMI</name>
<dbReference type="AlphaFoldDB" id="A0A224XTA7"/>